<evidence type="ECO:0000313" key="4">
    <source>
        <dbReference type="Proteomes" id="UP000494116"/>
    </source>
</evidence>
<gene>
    <name evidence="2" type="ORF">LMG1861_03971</name>
    <name evidence="1" type="ORF">LMG1873_05548</name>
</gene>
<dbReference type="EMBL" id="CADILD010000002">
    <property type="protein sequence ID" value="CAB3894292.1"/>
    <property type="molecule type" value="Genomic_DNA"/>
</dbReference>
<accession>A0A6S7E311</accession>
<keyword evidence="4" id="KW-1185">Reference proteome</keyword>
<evidence type="ECO:0000313" key="1">
    <source>
        <dbReference type="EMBL" id="CAB3738980.1"/>
    </source>
</evidence>
<evidence type="ECO:0000313" key="3">
    <source>
        <dbReference type="Proteomes" id="UP000494105"/>
    </source>
</evidence>
<dbReference type="RefSeq" id="WP_061306276.1">
    <property type="nucleotide sequence ID" value="NZ_CADIJS010000006.1"/>
</dbReference>
<dbReference type="EMBL" id="CADIJS010000006">
    <property type="protein sequence ID" value="CAB3738980.1"/>
    <property type="molecule type" value="Genomic_DNA"/>
</dbReference>
<dbReference type="AlphaFoldDB" id="A0A6S7E311"/>
<evidence type="ECO:0000313" key="2">
    <source>
        <dbReference type="EMBL" id="CAB3894292.1"/>
    </source>
</evidence>
<reference evidence="3 4" key="1">
    <citation type="submission" date="2020-04" db="EMBL/GenBank/DDBJ databases">
        <authorList>
            <person name="De Canck E."/>
        </authorList>
    </citation>
    <scope>NUCLEOTIDE SEQUENCE [LARGE SCALE GENOMIC DNA]</scope>
    <source>
        <strain evidence="2 3">LMG 1861</strain>
        <strain evidence="1 4">LMG 1873</strain>
    </source>
</reference>
<dbReference type="Proteomes" id="UP000494116">
    <property type="component" value="Unassembled WGS sequence"/>
</dbReference>
<sequence>MQPDYEPYMALYKYSVNTALAAATNYFDYMKQLRTLQLKTDKDLLAFSHAANSQIDGASSVEAVFALQQKFVTDLLGRELTFWREIEKIMRDASASSAVALRQSANPWQERLTQVAEDAAKFLANGNAARSTGSGNA</sequence>
<dbReference type="Proteomes" id="UP000494105">
    <property type="component" value="Unassembled WGS sequence"/>
</dbReference>
<protein>
    <submittedName>
        <fullName evidence="2">Uncharacterized protein</fullName>
    </submittedName>
</protein>
<name>A0A6S7E311_9BURK</name>
<proteinExistence type="predicted"/>
<organism evidence="2 3">
    <name type="scientific">Achromobacter piechaudii</name>
    <dbReference type="NCBI Taxonomy" id="72556"/>
    <lineage>
        <taxon>Bacteria</taxon>
        <taxon>Pseudomonadati</taxon>
        <taxon>Pseudomonadota</taxon>
        <taxon>Betaproteobacteria</taxon>
        <taxon>Burkholderiales</taxon>
        <taxon>Alcaligenaceae</taxon>
        <taxon>Achromobacter</taxon>
    </lineage>
</organism>